<dbReference type="Proteomes" id="UP001274830">
    <property type="component" value="Unassembled WGS sequence"/>
</dbReference>
<evidence type="ECO:0000256" key="2">
    <source>
        <dbReference type="SAM" id="SignalP"/>
    </source>
</evidence>
<proteinExistence type="inferred from homology"/>
<dbReference type="PANTHER" id="PTHR30344">
    <property type="entry name" value="6-PHOSPHOGLUCONOLACTONASE-RELATED"/>
    <property type="match status" value="1"/>
</dbReference>
<feature type="signal peptide" evidence="2">
    <location>
        <begin position="1"/>
        <end position="19"/>
    </location>
</feature>
<dbReference type="SUPFAM" id="SSF51004">
    <property type="entry name" value="C-terminal (heme d1) domain of cytochrome cd1-nitrite reductase"/>
    <property type="match status" value="1"/>
</dbReference>
<name>A0AAE1C3Q4_9PEZI</name>
<dbReference type="InterPro" id="IPR019405">
    <property type="entry name" value="Lactonase_7-beta_prop"/>
</dbReference>
<dbReference type="EMBL" id="JAUTXT010000008">
    <property type="protein sequence ID" value="KAK3677030.1"/>
    <property type="molecule type" value="Genomic_DNA"/>
</dbReference>
<dbReference type="InterPro" id="IPR050282">
    <property type="entry name" value="Cycloisomerase_2"/>
</dbReference>
<comment type="caution">
    <text evidence="3">The sequence shown here is derived from an EMBL/GenBank/DDBJ whole genome shotgun (WGS) entry which is preliminary data.</text>
</comment>
<comment type="similarity">
    <text evidence="1">Belongs to the cycloisomerase 2 family.</text>
</comment>
<protein>
    <recommendedName>
        <fullName evidence="5">6-phosphogluconolactonase</fullName>
    </recommendedName>
</protein>
<dbReference type="Pfam" id="PF10282">
    <property type="entry name" value="Lactonase"/>
    <property type="match status" value="1"/>
</dbReference>
<dbReference type="InterPro" id="IPR011048">
    <property type="entry name" value="Haem_d1_sf"/>
</dbReference>
<keyword evidence="2" id="KW-0732">Signal</keyword>
<evidence type="ECO:0008006" key="5">
    <source>
        <dbReference type="Google" id="ProtNLM"/>
    </source>
</evidence>
<sequence length="390" mass="40884">MPSLLSSTVALSLAGAASCEYLFASHYSGQVYTLNLTNSSSHYSLAVSSVITACGGLPSWLTYDATAKNVYCSDETMSGTGSISSFSANGNDALTVTGKTNAPIGGVANVLYGGATGDGYVAIAHYQSSKVSTFRLPITSSSQPQQVFTFTMNGHGPNYGRQDAPHPHHVVVSPNGQFLMSPDLGADQIRVWSINQSNGNLTACPSYMVPGGTGPRHATFDTVSNGSRVVMYVANELANSISVTRVTFPGSGCPIFQPLEYINPFPNNKTAPSGSKVAEVHVSGTHLYSTTRVDKTFSGNDSVATWTIDQTSGMLNFVDLHDSWGTYPRTFSINKAGTLLAVGDQTTANVAILAINATGGLSSNPVAYLRLGSAGYPENEDGLSSVVWAE</sequence>
<gene>
    <name evidence="3" type="ORF">LTR78_003235</name>
</gene>
<reference evidence="3" key="1">
    <citation type="submission" date="2023-07" db="EMBL/GenBank/DDBJ databases">
        <title>Black Yeasts Isolated from many extreme environments.</title>
        <authorList>
            <person name="Coleine C."/>
            <person name="Stajich J.E."/>
            <person name="Selbmann L."/>
        </authorList>
    </citation>
    <scope>NUCLEOTIDE SEQUENCE</scope>
    <source>
        <strain evidence="3">CCFEE 5485</strain>
    </source>
</reference>
<evidence type="ECO:0000256" key="1">
    <source>
        <dbReference type="ARBA" id="ARBA00005564"/>
    </source>
</evidence>
<accession>A0AAE1C3Q4</accession>
<evidence type="ECO:0000313" key="3">
    <source>
        <dbReference type="EMBL" id="KAK3677030.1"/>
    </source>
</evidence>
<dbReference type="GO" id="GO:0017057">
    <property type="term" value="F:6-phosphogluconolactonase activity"/>
    <property type="evidence" value="ECO:0007669"/>
    <property type="project" value="TreeGrafter"/>
</dbReference>
<evidence type="ECO:0000313" key="4">
    <source>
        <dbReference type="Proteomes" id="UP001274830"/>
    </source>
</evidence>
<feature type="chain" id="PRO_5042006852" description="6-phosphogluconolactonase" evidence="2">
    <location>
        <begin position="20"/>
        <end position="390"/>
    </location>
</feature>
<dbReference type="PANTHER" id="PTHR30344:SF1">
    <property type="entry name" value="6-PHOSPHOGLUCONOLACTONASE"/>
    <property type="match status" value="1"/>
</dbReference>
<organism evidence="3 4">
    <name type="scientific">Recurvomyces mirabilis</name>
    <dbReference type="NCBI Taxonomy" id="574656"/>
    <lineage>
        <taxon>Eukaryota</taxon>
        <taxon>Fungi</taxon>
        <taxon>Dikarya</taxon>
        <taxon>Ascomycota</taxon>
        <taxon>Pezizomycotina</taxon>
        <taxon>Dothideomycetes</taxon>
        <taxon>Dothideomycetidae</taxon>
        <taxon>Mycosphaerellales</taxon>
        <taxon>Teratosphaeriaceae</taxon>
        <taxon>Recurvomyces</taxon>
    </lineage>
</organism>
<dbReference type="InterPro" id="IPR015943">
    <property type="entry name" value="WD40/YVTN_repeat-like_dom_sf"/>
</dbReference>
<keyword evidence="4" id="KW-1185">Reference proteome</keyword>
<dbReference type="AlphaFoldDB" id="A0AAE1C3Q4"/>
<dbReference type="Gene3D" id="2.130.10.10">
    <property type="entry name" value="YVTN repeat-like/Quinoprotein amine dehydrogenase"/>
    <property type="match status" value="1"/>
</dbReference>